<comment type="similarity">
    <text evidence="1">Belongs to the universal stress protein A family.</text>
</comment>
<evidence type="ECO:0000259" key="4">
    <source>
        <dbReference type="Pfam" id="PF00582"/>
    </source>
</evidence>
<keyword evidence="3" id="KW-0067">ATP-binding</keyword>
<dbReference type="InterPro" id="IPR006015">
    <property type="entry name" value="Universal_stress_UspA"/>
</dbReference>
<evidence type="ECO:0000256" key="1">
    <source>
        <dbReference type="ARBA" id="ARBA00008791"/>
    </source>
</evidence>
<dbReference type="InterPro" id="IPR014729">
    <property type="entry name" value="Rossmann-like_a/b/a_fold"/>
</dbReference>
<dbReference type="Pfam" id="PF00582">
    <property type="entry name" value="Usp"/>
    <property type="match status" value="1"/>
</dbReference>
<proteinExistence type="inferred from homology"/>
<feature type="domain" description="UspA" evidence="4">
    <location>
        <begin position="8"/>
        <end position="155"/>
    </location>
</feature>
<dbReference type="PRINTS" id="PR01438">
    <property type="entry name" value="UNVRSLSTRESS"/>
</dbReference>
<dbReference type="InterPro" id="IPR006016">
    <property type="entry name" value="UspA"/>
</dbReference>
<evidence type="ECO:0000313" key="5">
    <source>
        <dbReference type="EMBL" id="HEB96633.1"/>
    </source>
</evidence>
<name>A0A831W5S9_9GAMM</name>
<protein>
    <submittedName>
        <fullName evidence="5">Universal stress protein</fullName>
    </submittedName>
</protein>
<dbReference type="SUPFAM" id="SSF52402">
    <property type="entry name" value="Adenine nucleotide alpha hydrolases-like"/>
    <property type="match status" value="1"/>
</dbReference>
<evidence type="ECO:0000256" key="3">
    <source>
        <dbReference type="ARBA" id="ARBA00022840"/>
    </source>
</evidence>
<organism evidence="5">
    <name type="scientific">Sedimenticola thiotaurini</name>
    <dbReference type="NCBI Taxonomy" id="1543721"/>
    <lineage>
        <taxon>Bacteria</taxon>
        <taxon>Pseudomonadati</taxon>
        <taxon>Pseudomonadota</taxon>
        <taxon>Gammaproteobacteria</taxon>
        <taxon>Chromatiales</taxon>
        <taxon>Sedimenticolaceae</taxon>
        <taxon>Sedimenticola</taxon>
    </lineage>
</organism>
<dbReference type="PANTHER" id="PTHR46268:SF27">
    <property type="entry name" value="UNIVERSAL STRESS PROTEIN RV2623"/>
    <property type="match status" value="1"/>
</dbReference>
<accession>A0A831W5S9</accession>
<dbReference type="EMBL" id="DRKP01000107">
    <property type="protein sequence ID" value="HEB96633.1"/>
    <property type="molecule type" value="Genomic_DNA"/>
</dbReference>
<dbReference type="AlphaFoldDB" id="A0A831W5S9"/>
<sequence length="161" mass="17799">MPKDAASHPILVPVDFSPHSEAALLYACRLADCLDQPLLILHVAHDPAEMPGYYARAVKKRKKILLRIEDMAGEVLQTFVERMQEEHPRQKALRRAGSLLVVGLPVTRILEVVQLHQAEMVVMGSQGRTGLRRVMLGSKAEQVVRLCPVPVTIVKVPGETG</sequence>
<dbReference type="GO" id="GO:0005524">
    <property type="term" value="F:ATP binding"/>
    <property type="evidence" value="ECO:0007669"/>
    <property type="project" value="UniProtKB-KW"/>
</dbReference>
<keyword evidence="2" id="KW-0547">Nucleotide-binding</keyword>
<dbReference type="PANTHER" id="PTHR46268">
    <property type="entry name" value="STRESS RESPONSE PROTEIN NHAX"/>
    <property type="match status" value="1"/>
</dbReference>
<comment type="caution">
    <text evidence="5">The sequence shown here is derived from an EMBL/GenBank/DDBJ whole genome shotgun (WGS) entry which is preliminary data.</text>
</comment>
<reference evidence="5" key="1">
    <citation type="journal article" date="2020" name="mSystems">
        <title>Genome- and Community-Level Interaction Insights into Carbon Utilization and Element Cycling Functions of Hydrothermarchaeota in Hydrothermal Sediment.</title>
        <authorList>
            <person name="Zhou Z."/>
            <person name="Liu Y."/>
            <person name="Xu W."/>
            <person name="Pan J."/>
            <person name="Luo Z.H."/>
            <person name="Li M."/>
        </authorList>
    </citation>
    <scope>NUCLEOTIDE SEQUENCE [LARGE SCALE GENOMIC DNA]</scope>
    <source>
        <strain evidence="5">HyVt-443</strain>
    </source>
</reference>
<dbReference type="Gene3D" id="3.40.50.620">
    <property type="entry name" value="HUPs"/>
    <property type="match status" value="1"/>
</dbReference>
<dbReference type="Proteomes" id="UP000886251">
    <property type="component" value="Unassembled WGS sequence"/>
</dbReference>
<dbReference type="CDD" id="cd00293">
    <property type="entry name" value="USP-like"/>
    <property type="match status" value="1"/>
</dbReference>
<gene>
    <name evidence="5" type="ORF">ENI96_09420</name>
</gene>
<evidence type="ECO:0000256" key="2">
    <source>
        <dbReference type="ARBA" id="ARBA00022741"/>
    </source>
</evidence>